<keyword evidence="3 4" id="KW-0949">S-adenosyl-L-methionine</keyword>
<protein>
    <recommendedName>
        <fullName evidence="4">25S rRNA adenine-N(1) methyltransferase</fullName>
        <ecNumber evidence="4">2.1.1.-</ecNumber>
    </recommendedName>
</protein>
<evidence type="ECO:0000256" key="2">
    <source>
        <dbReference type="ARBA" id="ARBA00022679"/>
    </source>
</evidence>
<reference evidence="6 7" key="1">
    <citation type="journal article" date="2009" name="Nature">
        <title>Evolution of pathogenicity and sexual reproduction in eight Candida genomes.</title>
        <authorList>
            <person name="Butler G."/>
            <person name="Rasmussen M.D."/>
            <person name="Lin M.F."/>
            <person name="Santos M.A."/>
            <person name="Sakthikumar S."/>
            <person name="Munro C.A."/>
            <person name="Rheinbay E."/>
            <person name="Grabherr M."/>
            <person name="Forche A."/>
            <person name="Reedy J.L."/>
            <person name="Agrafioti I."/>
            <person name="Arnaud M.B."/>
            <person name="Bates S."/>
            <person name="Brown A.J."/>
            <person name="Brunke S."/>
            <person name="Costanzo M.C."/>
            <person name="Fitzpatrick D.A."/>
            <person name="de Groot P.W."/>
            <person name="Harris D."/>
            <person name="Hoyer L.L."/>
            <person name="Hube B."/>
            <person name="Klis F.M."/>
            <person name="Kodira C."/>
            <person name="Lennard N."/>
            <person name="Logue M.E."/>
            <person name="Martin R."/>
            <person name="Neiman A.M."/>
            <person name="Nikolaou E."/>
            <person name="Quail M.A."/>
            <person name="Quinn J."/>
            <person name="Santos M.C."/>
            <person name="Schmitzberger F.F."/>
            <person name="Sherlock G."/>
            <person name="Shah P."/>
            <person name="Silverstein K.A."/>
            <person name="Skrzypek M.S."/>
            <person name="Soll D."/>
            <person name="Staggs R."/>
            <person name="Stansfield I."/>
            <person name="Stumpf M.P."/>
            <person name="Sudbery P.E."/>
            <person name="Srikantha T."/>
            <person name="Zeng Q."/>
            <person name="Berman J."/>
            <person name="Berriman M."/>
            <person name="Heitman J."/>
            <person name="Gow N.A."/>
            <person name="Lorenz M.C."/>
            <person name="Birren B.W."/>
            <person name="Kellis M."/>
            <person name="Cuomo C.A."/>
        </authorList>
    </citation>
    <scope>NUCLEOTIDE SEQUENCE [LARGE SCALE GENOMIC DNA]</scope>
    <source>
        <strain evidence="7">ATCC 6260 / CBS 566 / DSM 6381 / JCM 1539 / NBRC 10279 / NRRL Y-324</strain>
    </source>
</reference>
<proteinExistence type="inferred from homology"/>
<dbReference type="OrthoDB" id="5954793at2759"/>
<keyword evidence="4" id="KW-0539">Nucleus</keyword>
<keyword evidence="1 4" id="KW-0489">Methyltransferase</keyword>
<dbReference type="KEGG" id="pgu:PGUG_05292"/>
<dbReference type="EC" id="2.1.1.-" evidence="4"/>
<dbReference type="PANTHER" id="PTHR21008:SF1">
    <property type="entry name" value="25S RRNA (ADENINE(2142)-N(1))-METHYLTRANSFERASE"/>
    <property type="match status" value="1"/>
</dbReference>
<evidence type="ECO:0000313" key="6">
    <source>
        <dbReference type="EMBL" id="EDK41194.2"/>
    </source>
</evidence>
<dbReference type="HAMAP" id="MF_03044">
    <property type="entry name" value="BMT2"/>
    <property type="match status" value="1"/>
</dbReference>
<evidence type="ECO:0000256" key="4">
    <source>
        <dbReference type="HAMAP-Rule" id="MF_03044"/>
    </source>
</evidence>
<dbReference type="Pfam" id="PF11968">
    <property type="entry name" value="Bmt2"/>
    <property type="match status" value="1"/>
</dbReference>
<name>A5DPU1_PICGU</name>
<dbReference type="Proteomes" id="UP000001997">
    <property type="component" value="Unassembled WGS sequence"/>
</dbReference>
<dbReference type="Gene3D" id="3.40.50.150">
    <property type="entry name" value="Vaccinia Virus protein VP39"/>
    <property type="match status" value="1"/>
</dbReference>
<dbReference type="InterPro" id="IPR029063">
    <property type="entry name" value="SAM-dependent_MTases_sf"/>
</dbReference>
<dbReference type="GO" id="GO:0005730">
    <property type="term" value="C:nucleolus"/>
    <property type="evidence" value="ECO:0007669"/>
    <property type="project" value="UniProtKB-SubCell"/>
</dbReference>
<dbReference type="EMBL" id="CH408161">
    <property type="protein sequence ID" value="EDK41194.2"/>
    <property type="molecule type" value="Genomic_DNA"/>
</dbReference>
<dbReference type="OMA" id="FHRTSKW"/>
<feature type="binding site" evidence="4">
    <location>
        <position position="172"/>
    </location>
    <ligand>
        <name>S-adenosyl-L-methionine</name>
        <dbReference type="ChEBI" id="CHEBI:59789"/>
    </ligand>
</feature>
<dbReference type="VEuPathDB" id="FungiDB:PGUG_05292"/>
<organism evidence="6 7">
    <name type="scientific">Meyerozyma guilliermondii (strain ATCC 6260 / CBS 566 / DSM 6381 / JCM 1539 / NBRC 10279 / NRRL Y-324)</name>
    <name type="common">Yeast</name>
    <name type="synonym">Candida guilliermondii</name>
    <dbReference type="NCBI Taxonomy" id="294746"/>
    <lineage>
        <taxon>Eukaryota</taxon>
        <taxon>Fungi</taxon>
        <taxon>Dikarya</taxon>
        <taxon>Ascomycota</taxon>
        <taxon>Saccharomycotina</taxon>
        <taxon>Pichiomycetes</taxon>
        <taxon>Debaryomycetaceae</taxon>
        <taxon>Meyerozyma</taxon>
    </lineage>
</organism>
<keyword evidence="7" id="KW-1185">Reference proteome</keyword>
<dbReference type="InParanoid" id="A5DPU1"/>
<evidence type="ECO:0000256" key="5">
    <source>
        <dbReference type="SAM" id="MobiDB-lite"/>
    </source>
</evidence>
<dbReference type="GO" id="GO:0016433">
    <property type="term" value="F:rRNA (adenine) methyltransferase activity"/>
    <property type="evidence" value="ECO:0007669"/>
    <property type="project" value="UniProtKB-UniRule"/>
</dbReference>
<dbReference type="GeneID" id="5124191"/>
<gene>
    <name evidence="4" type="primary">BMT2</name>
    <name evidence="6" type="ORF">PGUG_05292</name>
</gene>
<sequence>MPRAKSLLSHRPKSITATKTPRTLKPQKARKLIRRYHVLQKQRATLLRRIIQAQPEKLGLDSSSELAKYLKKEYPQHLKIYVIHRERAQKSGNLTNSVDDENSDIHKICAQLGDIDGEIASLGGIEAYQVASTQGQDSLRGGDSSKKLVEWLKANYTSTISGSNMLNALEIGCLSANNAISTSKIFSEVIKIDLNSQNQSKILQQDFMQRPMPKNDSEKFNLISCSLVINFVPSPSQRGDMLKRITQFLKPPRNGSMSTLFMVLPLPCVSNSRYFDHQSMDEIMNALGFTKTCYYEAKKIAYWLYDWNGNVKHDYTFHKKEKHTGTKRNNFCITL</sequence>
<dbReference type="STRING" id="294746.A5DPU1"/>
<dbReference type="InterPro" id="IPR021867">
    <property type="entry name" value="Bmt2/SAMTOR"/>
</dbReference>
<keyword evidence="2 4" id="KW-0808">Transferase</keyword>
<feature type="binding site" evidence="4">
    <location>
        <position position="193"/>
    </location>
    <ligand>
        <name>S-adenosyl-L-methionine</name>
        <dbReference type="ChEBI" id="CHEBI:59789"/>
    </ligand>
</feature>
<comment type="similarity">
    <text evidence="4">Belongs to the BMT2 family.</text>
</comment>
<accession>A5DPU1</accession>
<evidence type="ECO:0000256" key="3">
    <source>
        <dbReference type="ARBA" id="ARBA00022691"/>
    </source>
</evidence>
<dbReference type="HOGENOM" id="CLU_041583_1_0_1"/>
<feature type="region of interest" description="Disordered" evidence="5">
    <location>
        <begin position="1"/>
        <end position="24"/>
    </location>
</feature>
<dbReference type="SUPFAM" id="SSF53335">
    <property type="entry name" value="S-adenosyl-L-methionine-dependent methyltransferases"/>
    <property type="match status" value="1"/>
</dbReference>
<comment type="function">
    <text evidence="4">S-adenosyl-L-methionine-dependent methyltransferase that specifically methylates the N(1) position of an adenine present in helix 65 in 25S rRNA.</text>
</comment>
<dbReference type="PANTHER" id="PTHR21008">
    <property type="entry name" value="S-ADENOSYLMETHIONINE SENSOR UPSTREAM OF MTORC1-RELATED"/>
    <property type="match status" value="1"/>
</dbReference>
<dbReference type="FunCoup" id="A5DPU1">
    <property type="interactions" value="102"/>
</dbReference>
<evidence type="ECO:0000313" key="7">
    <source>
        <dbReference type="Proteomes" id="UP000001997"/>
    </source>
</evidence>
<comment type="subcellular location">
    <subcellularLocation>
        <location evidence="4">Nucleus</location>
        <location evidence="4">Nucleolus</location>
    </subcellularLocation>
</comment>
<evidence type="ECO:0000256" key="1">
    <source>
        <dbReference type="ARBA" id="ARBA00022603"/>
    </source>
</evidence>
<dbReference type="eggNOG" id="ENOG502R82D">
    <property type="taxonomic scope" value="Eukaryota"/>
</dbReference>
<dbReference type="AlphaFoldDB" id="A5DPU1"/>